<evidence type="ECO:0000313" key="5">
    <source>
        <dbReference type="EMBL" id="RKJ86492.1"/>
    </source>
</evidence>
<keyword evidence="1 2" id="KW-0732">Signal</keyword>
<evidence type="ECO:0000256" key="2">
    <source>
        <dbReference type="SAM" id="SignalP"/>
    </source>
</evidence>
<dbReference type="EMBL" id="RAWX01000004">
    <property type="protein sequence ID" value="RKJ86492.1"/>
    <property type="molecule type" value="Genomic_DNA"/>
</dbReference>
<dbReference type="Proteomes" id="UP000281725">
    <property type="component" value="Unassembled WGS sequence"/>
</dbReference>
<protein>
    <submittedName>
        <fullName evidence="5">Polysaccharide export protein</fullName>
    </submittedName>
</protein>
<reference evidence="5 6" key="1">
    <citation type="submission" date="2018-09" db="EMBL/GenBank/DDBJ databases">
        <title>Genome sequencing of Aeromonas veronii MS-17-88.</title>
        <authorList>
            <person name="Tekedar H.C."/>
            <person name="Arick M.A."/>
            <person name="Hsu C.-Y."/>
            <person name="Thrash A."/>
            <person name="Karsi A."/>
            <person name="Lawrence M.L."/>
            <person name="Abdelhamed H."/>
        </authorList>
    </citation>
    <scope>NUCLEOTIDE SEQUENCE [LARGE SCALE GENOMIC DNA]</scope>
    <source>
        <strain evidence="5 6">MS 17-88</strain>
    </source>
</reference>
<dbReference type="AlphaFoldDB" id="A0A3A9IJJ9"/>
<feature type="domain" description="Soluble ligand binding" evidence="4">
    <location>
        <begin position="102"/>
        <end position="144"/>
    </location>
</feature>
<dbReference type="Pfam" id="PF10531">
    <property type="entry name" value="SLBB"/>
    <property type="match status" value="1"/>
</dbReference>
<sequence length="174" mass="19086">MVLLLGWLFSLPVWAGQSPQGSDSAYRLAPGDEVEIRVYGEPDLSMKFKVDTSGQVNYPYLGQVLLMGHTTTEVAELLTRGLKRGVLLDPMVTVNVTTFRQVFVAGEVAHPGGYEYQPGLTVEKAVALAGGFTDRAARRDISLRLNGSDQLLEEVSLQRQLNPGDIITIEQSFF</sequence>
<dbReference type="PANTHER" id="PTHR33619:SF3">
    <property type="entry name" value="POLYSACCHARIDE EXPORT PROTEIN GFCE-RELATED"/>
    <property type="match status" value="1"/>
</dbReference>
<dbReference type="InterPro" id="IPR003715">
    <property type="entry name" value="Poly_export_N"/>
</dbReference>
<evidence type="ECO:0000256" key="1">
    <source>
        <dbReference type="ARBA" id="ARBA00022729"/>
    </source>
</evidence>
<comment type="caution">
    <text evidence="5">The sequence shown here is derived from an EMBL/GenBank/DDBJ whole genome shotgun (WGS) entry which is preliminary data.</text>
</comment>
<evidence type="ECO:0000259" key="3">
    <source>
        <dbReference type="Pfam" id="PF02563"/>
    </source>
</evidence>
<dbReference type="GO" id="GO:0015159">
    <property type="term" value="F:polysaccharide transmembrane transporter activity"/>
    <property type="evidence" value="ECO:0007669"/>
    <property type="project" value="InterPro"/>
</dbReference>
<dbReference type="Gene3D" id="3.10.560.10">
    <property type="entry name" value="Outer membrane lipoprotein wza domain like"/>
    <property type="match status" value="1"/>
</dbReference>
<organism evidence="5 6">
    <name type="scientific">Aeromonas veronii</name>
    <dbReference type="NCBI Taxonomy" id="654"/>
    <lineage>
        <taxon>Bacteria</taxon>
        <taxon>Pseudomonadati</taxon>
        <taxon>Pseudomonadota</taxon>
        <taxon>Gammaproteobacteria</taxon>
        <taxon>Aeromonadales</taxon>
        <taxon>Aeromonadaceae</taxon>
        <taxon>Aeromonas</taxon>
    </lineage>
</organism>
<dbReference type="InterPro" id="IPR019554">
    <property type="entry name" value="Soluble_ligand-bd"/>
</dbReference>
<accession>A0A3A9IJJ9</accession>
<feature type="domain" description="Polysaccharide export protein N-terminal" evidence="3">
    <location>
        <begin position="22"/>
        <end position="97"/>
    </location>
</feature>
<feature type="signal peptide" evidence="2">
    <location>
        <begin position="1"/>
        <end position="15"/>
    </location>
</feature>
<proteinExistence type="predicted"/>
<feature type="chain" id="PRO_5017431884" evidence="2">
    <location>
        <begin position="16"/>
        <end position="174"/>
    </location>
</feature>
<dbReference type="Pfam" id="PF02563">
    <property type="entry name" value="Poly_export"/>
    <property type="match status" value="1"/>
</dbReference>
<evidence type="ECO:0000313" key="6">
    <source>
        <dbReference type="Proteomes" id="UP000281725"/>
    </source>
</evidence>
<evidence type="ECO:0000259" key="4">
    <source>
        <dbReference type="Pfam" id="PF10531"/>
    </source>
</evidence>
<gene>
    <name evidence="5" type="ORF">D6R50_19065</name>
</gene>
<name>A0A3A9IJJ9_AERVE</name>
<dbReference type="InterPro" id="IPR049712">
    <property type="entry name" value="Poly_export"/>
</dbReference>
<dbReference type="PANTHER" id="PTHR33619">
    <property type="entry name" value="POLYSACCHARIDE EXPORT PROTEIN GFCE-RELATED"/>
    <property type="match status" value="1"/>
</dbReference>